<dbReference type="Proteomes" id="UP001354931">
    <property type="component" value="Unassembled WGS sequence"/>
</dbReference>
<dbReference type="Pfam" id="PF01547">
    <property type="entry name" value="SBP_bac_1"/>
    <property type="match status" value="1"/>
</dbReference>
<feature type="chain" id="PRO_5045922205" evidence="1">
    <location>
        <begin position="28"/>
        <end position="436"/>
    </location>
</feature>
<dbReference type="InterPro" id="IPR006311">
    <property type="entry name" value="TAT_signal"/>
</dbReference>
<dbReference type="InterPro" id="IPR050490">
    <property type="entry name" value="Bact_solute-bd_prot1"/>
</dbReference>
<keyword evidence="1" id="KW-0732">Signal</keyword>
<feature type="signal peptide" evidence="1">
    <location>
        <begin position="1"/>
        <end position="27"/>
    </location>
</feature>
<sequence length="436" mass="46993">MALPRRDLLRGAGFAGAAAALAPVLSACGSIATASSGAIQYWNPFTGGDGGLMKQMVDHVERATPDLKVTTTVLEWGTSYYTKLAMASAGGRAPDVAVMHVSRLAGYAPGGLLDPWDMDLLREFGVSGDTLNPDVFRRGQYQGEQYALPLDTHPFIVFYDTELMDKAGLVDSDGTLLPFGGPDGYLEAARKLRSVNKKNGGLGPTYGHVNDLAQNWRMFWGLFKQMGAEFDLSGTKPRVDRDAAVKVVHFMQQLVAPQCRTMDPATSVGSFASRKAPLIFTGEWDSAAFSQIKGLELGAAPFPQIFDKPAGWADSHMFVLPHQKNPDPEHRRATHRLVAQLLKAGQTWAQAGHIPAYLPVVNSPKYRRMEPQSQYAAAAKTPALDPPAWFMGAGADVQIQLCQAMQTALVGAASPATAVDKMISALNFYVSKPKPA</sequence>
<proteinExistence type="predicted"/>
<dbReference type="PROSITE" id="PS51257">
    <property type="entry name" value="PROKAR_LIPOPROTEIN"/>
    <property type="match status" value="1"/>
</dbReference>
<dbReference type="SUPFAM" id="SSF53850">
    <property type="entry name" value="Periplasmic binding protein-like II"/>
    <property type="match status" value="1"/>
</dbReference>
<dbReference type="RefSeq" id="WP_326022524.1">
    <property type="nucleotide sequence ID" value="NZ_JAOZYC010000174.1"/>
</dbReference>
<reference evidence="2 3" key="1">
    <citation type="submission" date="2022-10" db="EMBL/GenBank/DDBJ databases">
        <authorList>
            <person name="Xie J."/>
            <person name="Shen N."/>
        </authorList>
    </citation>
    <scope>NUCLEOTIDE SEQUENCE [LARGE SCALE GENOMIC DNA]</scope>
    <source>
        <strain evidence="2 3">YIM65594</strain>
    </source>
</reference>
<dbReference type="PROSITE" id="PS51318">
    <property type="entry name" value="TAT"/>
    <property type="match status" value="1"/>
</dbReference>
<organism evidence="2 3">
    <name type="scientific">Streptomyces endophyticus</name>
    <dbReference type="NCBI Taxonomy" id="714166"/>
    <lineage>
        <taxon>Bacteria</taxon>
        <taxon>Bacillati</taxon>
        <taxon>Actinomycetota</taxon>
        <taxon>Actinomycetes</taxon>
        <taxon>Kitasatosporales</taxon>
        <taxon>Streptomycetaceae</taxon>
        <taxon>Streptomyces</taxon>
    </lineage>
</organism>
<dbReference type="InterPro" id="IPR006059">
    <property type="entry name" value="SBP"/>
</dbReference>
<accession>A0ABU6FFW0</accession>
<protein>
    <submittedName>
        <fullName evidence="2">Extracellular solute-binding protein</fullName>
    </submittedName>
</protein>
<dbReference type="PANTHER" id="PTHR43649:SF14">
    <property type="entry name" value="BLR3389 PROTEIN"/>
    <property type="match status" value="1"/>
</dbReference>
<evidence type="ECO:0000313" key="3">
    <source>
        <dbReference type="Proteomes" id="UP001354931"/>
    </source>
</evidence>
<keyword evidence="3" id="KW-1185">Reference proteome</keyword>
<evidence type="ECO:0000256" key="1">
    <source>
        <dbReference type="SAM" id="SignalP"/>
    </source>
</evidence>
<dbReference type="EMBL" id="JAOZYC010000174">
    <property type="protein sequence ID" value="MEB8342936.1"/>
    <property type="molecule type" value="Genomic_DNA"/>
</dbReference>
<evidence type="ECO:0000313" key="2">
    <source>
        <dbReference type="EMBL" id="MEB8342936.1"/>
    </source>
</evidence>
<gene>
    <name evidence="2" type="ORF">OKJ99_36125</name>
</gene>
<dbReference type="PANTHER" id="PTHR43649">
    <property type="entry name" value="ARABINOSE-BINDING PROTEIN-RELATED"/>
    <property type="match status" value="1"/>
</dbReference>
<name>A0ABU6FFW0_9ACTN</name>
<dbReference type="Gene3D" id="3.40.190.10">
    <property type="entry name" value="Periplasmic binding protein-like II"/>
    <property type="match status" value="1"/>
</dbReference>
<comment type="caution">
    <text evidence="2">The sequence shown here is derived from an EMBL/GenBank/DDBJ whole genome shotgun (WGS) entry which is preliminary data.</text>
</comment>